<keyword evidence="1" id="KW-0436">Ligase</keyword>
<proteinExistence type="predicted"/>
<dbReference type="EMBL" id="JAEHFV010000003">
    <property type="protein sequence ID" value="MBK0369862.1"/>
    <property type="molecule type" value="Genomic_DNA"/>
</dbReference>
<organism evidence="1 2">
    <name type="scientific">Flavobacterium agrisoli</name>
    <dbReference type="NCBI Taxonomy" id="2793066"/>
    <lineage>
        <taxon>Bacteria</taxon>
        <taxon>Pseudomonadati</taxon>
        <taxon>Bacteroidota</taxon>
        <taxon>Flavobacteriia</taxon>
        <taxon>Flavobacteriales</taxon>
        <taxon>Flavobacteriaceae</taxon>
        <taxon>Flavobacterium</taxon>
    </lineage>
</organism>
<dbReference type="RefSeq" id="WP_200105805.1">
    <property type="nucleotide sequence ID" value="NZ_JAEHFV010000003.1"/>
</dbReference>
<dbReference type="GO" id="GO:0016874">
    <property type="term" value="F:ligase activity"/>
    <property type="evidence" value="ECO:0007669"/>
    <property type="project" value="UniProtKB-KW"/>
</dbReference>
<sequence>MDLISKYNQFYEDAVSGLRKNDYQIDSFLKEKNDNRFGLTLLLRFPETIRNQIQLFITELQRDNYEQYFYPDSDLHITVLSIISCEENFKLNSIDLENYINIITETLARFSPFEIHLKGITASSSAIMIQGFPTSDVLQQIRASLQLAFQQTKLKQSINKRYTLETAHSTVCRYQEPLSNIEKLELTMAKFRDFEFGKFSVVELELVYNDWYQKSEKTVLLKRFNFQ</sequence>
<evidence type="ECO:0000313" key="1">
    <source>
        <dbReference type="EMBL" id="MBK0369862.1"/>
    </source>
</evidence>
<dbReference type="InterPro" id="IPR009097">
    <property type="entry name" value="Cyclic_Pdiesterase"/>
</dbReference>
<reference evidence="1" key="1">
    <citation type="submission" date="2020-12" db="EMBL/GenBank/DDBJ databases">
        <title>Bacterial novel species Flavobacterium sp. SE-1-e isolated from soil.</title>
        <authorList>
            <person name="Jung H.-Y."/>
        </authorList>
    </citation>
    <scope>NUCLEOTIDE SEQUENCE</scope>
    <source>
        <strain evidence="1">SE-1-e</strain>
    </source>
</reference>
<dbReference type="AlphaFoldDB" id="A0A934PLN2"/>
<gene>
    <name evidence="1" type="ORF">I5M07_08420</name>
</gene>
<dbReference type="Proteomes" id="UP000609172">
    <property type="component" value="Unassembled WGS sequence"/>
</dbReference>
<dbReference type="Gene3D" id="3.90.1140.10">
    <property type="entry name" value="Cyclic phosphodiesterase"/>
    <property type="match status" value="1"/>
</dbReference>
<dbReference type="Pfam" id="PF13563">
    <property type="entry name" value="2_5_RNA_ligase2"/>
    <property type="match status" value="1"/>
</dbReference>
<comment type="caution">
    <text evidence="1">The sequence shown here is derived from an EMBL/GenBank/DDBJ whole genome shotgun (WGS) entry which is preliminary data.</text>
</comment>
<protein>
    <submittedName>
        <fullName evidence="1">2'-5' RNA ligase family protein</fullName>
    </submittedName>
</protein>
<dbReference type="SUPFAM" id="SSF55144">
    <property type="entry name" value="LigT-like"/>
    <property type="match status" value="1"/>
</dbReference>
<evidence type="ECO:0000313" key="2">
    <source>
        <dbReference type="Proteomes" id="UP000609172"/>
    </source>
</evidence>
<keyword evidence="2" id="KW-1185">Reference proteome</keyword>
<accession>A0A934PLN2</accession>
<name>A0A934PLN2_9FLAO</name>